<accession>A0A9W6KKC5</accession>
<keyword evidence="2" id="KW-1185">Reference proteome</keyword>
<name>A0A9W6KKC5_9ACTN</name>
<dbReference type="EMBL" id="BSFP01000019">
    <property type="protein sequence ID" value="GLL01851.1"/>
    <property type="molecule type" value="Genomic_DNA"/>
</dbReference>
<gene>
    <name evidence="1" type="ORF">GCM10017581_035930</name>
</gene>
<evidence type="ECO:0000313" key="2">
    <source>
        <dbReference type="Proteomes" id="UP001143480"/>
    </source>
</evidence>
<dbReference type="Pfam" id="PF19939">
    <property type="entry name" value="DUF6401"/>
    <property type="match status" value="1"/>
</dbReference>
<evidence type="ECO:0000313" key="1">
    <source>
        <dbReference type="EMBL" id="GLL01851.1"/>
    </source>
</evidence>
<organism evidence="1 2">
    <name type="scientific">Dactylosporangium matsuzakiense</name>
    <dbReference type="NCBI Taxonomy" id="53360"/>
    <lineage>
        <taxon>Bacteria</taxon>
        <taxon>Bacillati</taxon>
        <taxon>Actinomycetota</taxon>
        <taxon>Actinomycetes</taxon>
        <taxon>Micromonosporales</taxon>
        <taxon>Micromonosporaceae</taxon>
        <taxon>Dactylosporangium</taxon>
    </lineage>
</organism>
<dbReference type="AlphaFoldDB" id="A0A9W6KKC5"/>
<dbReference type="InterPro" id="IPR045647">
    <property type="entry name" value="DUF6401"/>
</dbReference>
<sequence length="138" mass="14544">MNVAVRAVLGRSRFPGRMSGLGKLAASAYRRDVSAPFDELTAGRRAWIARAGLAELNATIGRPGRAAVAARPDLLARVDQHAAAIRDSLGGALLDPVALAGYSAAIRDAARDAEDPLDDWSKPSWAMLRLLAVCSLVP</sequence>
<proteinExistence type="predicted"/>
<dbReference type="Proteomes" id="UP001143480">
    <property type="component" value="Unassembled WGS sequence"/>
</dbReference>
<comment type="caution">
    <text evidence="1">The sequence shown here is derived from an EMBL/GenBank/DDBJ whole genome shotgun (WGS) entry which is preliminary data.</text>
</comment>
<protein>
    <submittedName>
        <fullName evidence="1">Uncharacterized protein</fullName>
    </submittedName>
</protein>
<reference evidence="1" key="1">
    <citation type="journal article" date="2014" name="Int. J. Syst. Evol. Microbiol.">
        <title>Complete genome sequence of Corynebacterium casei LMG S-19264T (=DSM 44701T), isolated from a smear-ripened cheese.</title>
        <authorList>
            <consortium name="US DOE Joint Genome Institute (JGI-PGF)"/>
            <person name="Walter F."/>
            <person name="Albersmeier A."/>
            <person name="Kalinowski J."/>
            <person name="Ruckert C."/>
        </authorList>
    </citation>
    <scope>NUCLEOTIDE SEQUENCE</scope>
    <source>
        <strain evidence="1">VKM Ac-1321</strain>
    </source>
</reference>
<reference evidence="1" key="2">
    <citation type="submission" date="2023-01" db="EMBL/GenBank/DDBJ databases">
        <authorList>
            <person name="Sun Q."/>
            <person name="Evtushenko L."/>
        </authorList>
    </citation>
    <scope>NUCLEOTIDE SEQUENCE</scope>
    <source>
        <strain evidence="1">VKM Ac-1321</strain>
    </source>
</reference>